<dbReference type="Proteomes" id="UP000254978">
    <property type="component" value="Unassembled WGS sequence"/>
</dbReference>
<dbReference type="AlphaFoldDB" id="A0A378T6S8"/>
<reference evidence="1 2" key="1">
    <citation type="submission" date="2018-06" db="EMBL/GenBank/DDBJ databases">
        <authorList>
            <consortium name="Pathogen Informatics"/>
            <person name="Doyle S."/>
        </authorList>
    </citation>
    <scope>NUCLEOTIDE SEQUENCE [LARGE SCALE GENOMIC DNA]</scope>
    <source>
        <strain evidence="1 2">NCTC10821</strain>
    </source>
</reference>
<protein>
    <submittedName>
        <fullName evidence="1">Uncharacterized protein</fullName>
    </submittedName>
</protein>
<dbReference type="EMBL" id="UGQT01000001">
    <property type="protein sequence ID" value="STZ56508.1"/>
    <property type="molecule type" value="Genomic_DNA"/>
</dbReference>
<name>A0A378T6S8_9MYCO</name>
<proteinExistence type="predicted"/>
<organism evidence="1 2">
    <name type="scientific">Mycolicibacterium tokaiense</name>
    <dbReference type="NCBI Taxonomy" id="39695"/>
    <lineage>
        <taxon>Bacteria</taxon>
        <taxon>Bacillati</taxon>
        <taxon>Actinomycetota</taxon>
        <taxon>Actinomycetes</taxon>
        <taxon>Mycobacteriales</taxon>
        <taxon>Mycobacteriaceae</taxon>
        <taxon>Mycolicibacterium</taxon>
    </lineage>
</organism>
<accession>A0A378T6S8</accession>
<keyword evidence="2" id="KW-1185">Reference proteome</keyword>
<dbReference type="OrthoDB" id="4714365at2"/>
<dbReference type="RefSeq" id="WP_115277057.1">
    <property type="nucleotide sequence ID" value="NZ_AP022600.1"/>
</dbReference>
<evidence type="ECO:0000313" key="1">
    <source>
        <dbReference type="EMBL" id="STZ56508.1"/>
    </source>
</evidence>
<gene>
    <name evidence="1" type="ORF">NCTC10821_00001</name>
</gene>
<evidence type="ECO:0000313" key="2">
    <source>
        <dbReference type="Proteomes" id="UP000254978"/>
    </source>
</evidence>
<sequence length="306" mass="33435">MGGDPARWPSLAGHLMCAANLFGDKGFARVTQWLAGEFHRVGNADFDREFSAHIKLPGVVEGDYAHRIVTTSAGVMMGGIRFYGRDIGRPFVDVICHDFTDVAALADCVRREWRTFDVRWARLHDLPGVRPLPGTVVDDTVFAAPCARLTAPDGRVGLTAFGDAEEAVDLVIARYAALAEQDPQLARNLRAADPDDVRRWHRDNTVHAITVDDMPVGALAVAPGEVLWIDGYEIQEEVILTTHRGRHLAASAQAAWGRLPGVDPRRLLVGTIDRLNTASRRTAARAGRSAVLESVFIPLRPSHSAQ</sequence>